<dbReference type="Proteomes" id="UP000623608">
    <property type="component" value="Unassembled WGS sequence"/>
</dbReference>
<dbReference type="EMBL" id="BOMY01000006">
    <property type="protein sequence ID" value="GIF18198.1"/>
    <property type="molecule type" value="Genomic_DNA"/>
</dbReference>
<accession>A0A919TPP0</accession>
<dbReference type="RefSeq" id="WP_203799152.1">
    <property type="nucleotide sequence ID" value="NZ_BOMY01000006.1"/>
</dbReference>
<keyword evidence="1" id="KW-0175">Coiled coil</keyword>
<feature type="region of interest" description="Disordered" evidence="2">
    <location>
        <begin position="1"/>
        <end position="47"/>
    </location>
</feature>
<feature type="coiled-coil region" evidence="1">
    <location>
        <begin position="166"/>
        <end position="193"/>
    </location>
</feature>
<evidence type="ECO:0000256" key="2">
    <source>
        <dbReference type="SAM" id="MobiDB-lite"/>
    </source>
</evidence>
<keyword evidence="4" id="KW-1185">Reference proteome</keyword>
<comment type="caution">
    <text evidence="3">The sequence shown here is derived from an EMBL/GenBank/DDBJ whole genome shotgun (WGS) entry which is preliminary data.</text>
</comment>
<name>A0A919TPP0_9ACTN</name>
<protein>
    <submittedName>
        <fullName evidence="3">Uncharacterized protein</fullName>
    </submittedName>
</protein>
<proteinExistence type="predicted"/>
<feature type="region of interest" description="Disordered" evidence="2">
    <location>
        <begin position="301"/>
        <end position="325"/>
    </location>
</feature>
<organism evidence="3 4">
    <name type="scientific">Paractinoplanes tereljensis</name>
    <dbReference type="NCBI Taxonomy" id="571912"/>
    <lineage>
        <taxon>Bacteria</taxon>
        <taxon>Bacillati</taxon>
        <taxon>Actinomycetota</taxon>
        <taxon>Actinomycetes</taxon>
        <taxon>Micromonosporales</taxon>
        <taxon>Micromonosporaceae</taxon>
        <taxon>Paractinoplanes</taxon>
    </lineage>
</organism>
<evidence type="ECO:0000313" key="4">
    <source>
        <dbReference type="Proteomes" id="UP000623608"/>
    </source>
</evidence>
<evidence type="ECO:0000256" key="1">
    <source>
        <dbReference type="SAM" id="Coils"/>
    </source>
</evidence>
<feature type="compositionally biased region" description="Basic and acidic residues" evidence="2">
    <location>
        <begin position="301"/>
        <end position="312"/>
    </location>
</feature>
<dbReference type="AlphaFoldDB" id="A0A919TPP0"/>
<evidence type="ECO:0000313" key="3">
    <source>
        <dbReference type="EMBL" id="GIF18198.1"/>
    </source>
</evidence>
<sequence>MRNSVYEQEPESRPRPTKPGPSDGGNGSDHHGHDDYPDEPGWGRRRRDRDLTALDKLRCEFEGDKKKSDYYTSIEKALTDRKTQFDTSVIAYEKARGAAEPALKTARNTIEDLLKKLRCISGCDRELLDEAWNEVLVRVEKCTTETGGPCLDDDCEFDDDVCDKDLSELRARKAAYDARVAAAEAKFDDLVKEPAALTARITALQAEVAAVGKELTADPPVDPELTYIKALVAEYHAERDQIWAGYAYPNAYEDCLRTCLRCSIRGRRALTEIIGEIAIQECKAAKRLARCTALKADLAGETKKEADELRERKERHRKPATTSTD</sequence>
<gene>
    <name evidence="3" type="ORF">Ate02nite_09280</name>
</gene>
<reference evidence="3" key="1">
    <citation type="submission" date="2021-01" db="EMBL/GenBank/DDBJ databases">
        <title>Whole genome shotgun sequence of Actinoplanes tereljensis NBRC 105297.</title>
        <authorList>
            <person name="Komaki H."/>
            <person name="Tamura T."/>
        </authorList>
    </citation>
    <scope>NUCLEOTIDE SEQUENCE</scope>
    <source>
        <strain evidence="3">NBRC 105297</strain>
    </source>
</reference>